<keyword evidence="2" id="KW-1185">Reference proteome</keyword>
<gene>
    <name evidence="1" type="ORF">GSOID_T00015259001</name>
</gene>
<accession>E4X0M2</accession>
<protein>
    <submittedName>
        <fullName evidence="1">Uncharacterized protein</fullName>
    </submittedName>
</protein>
<dbReference type="AlphaFoldDB" id="E4X0M2"/>
<name>E4X0M2_OIKDI</name>
<reference evidence="1" key="1">
    <citation type="journal article" date="2010" name="Science">
        <title>Plasticity of animal genome architecture unmasked by rapid evolution of a pelagic tunicate.</title>
        <authorList>
            <person name="Denoeud F."/>
            <person name="Henriet S."/>
            <person name="Mungpakdee S."/>
            <person name="Aury J.M."/>
            <person name="Da Silva C."/>
            <person name="Brinkmann H."/>
            <person name="Mikhaleva J."/>
            <person name="Olsen L.C."/>
            <person name="Jubin C."/>
            <person name="Canestro C."/>
            <person name="Bouquet J.M."/>
            <person name="Danks G."/>
            <person name="Poulain J."/>
            <person name="Campsteijn C."/>
            <person name="Adamski M."/>
            <person name="Cross I."/>
            <person name="Yadetie F."/>
            <person name="Muffato M."/>
            <person name="Louis A."/>
            <person name="Butcher S."/>
            <person name="Tsagkogeorga G."/>
            <person name="Konrad A."/>
            <person name="Singh S."/>
            <person name="Jensen M.F."/>
            <person name="Cong E.H."/>
            <person name="Eikeseth-Otteraa H."/>
            <person name="Noel B."/>
            <person name="Anthouard V."/>
            <person name="Porcel B.M."/>
            <person name="Kachouri-Lafond R."/>
            <person name="Nishino A."/>
            <person name="Ugolini M."/>
            <person name="Chourrout P."/>
            <person name="Nishida H."/>
            <person name="Aasland R."/>
            <person name="Huzurbazar S."/>
            <person name="Westhof E."/>
            <person name="Delsuc F."/>
            <person name="Lehrach H."/>
            <person name="Reinhardt R."/>
            <person name="Weissenbach J."/>
            <person name="Roy S.W."/>
            <person name="Artiguenave F."/>
            <person name="Postlethwait J.H."/>
            <person name="Manak J.R."/>
            <person name="Thompson E.M."/>
            <person name="Jaillon O."/>
            <person name="Du Pasquier L."/>
            <person name="Boudinot P."/>
            <person name="Liberles D.A."/>
            <person name="Volff J.N."/>
            <person name="Philippe H."/>
            <person name="Lenhard B."/>
            <person name="Roest Crollius H."/>
            <person name="Wincker P."/>
            <person name="Chourrout D."/>
        </authorList>
    </citation>
    <scope>NUCLEOTIDE SEQUENCE [LARGE SCALE GENOMIC DNA]</scope>
</reference>
<dbReference type="Proteomes" id="UP000001307">
    <property type="component" value="Unassembled WGS sequence"/>
</dbReference>
<evidence type="ECO:0000313" key="2">
    <source>
        <dbReference type="Proteomes" id="UP000001307"/>
    </source>
</evidence>
<sequence>MPNSTVRSSTLLMNQFAQELRPANATTSLIPIKCSSITTSDQSTKVLAMRNQTH</sequence>
<proteinExistence type="predicted"/>
<organism evidence="1">
    <name type="scientific">Oikopleura dioica</name>
    <name type="common">Tunicate</name>
    <dbReference type="NCBI Taxonomy" id="34765"/>
    <lineage>
        <taxon>Eukaryota</taxon>
        <taxon>Metazoa</taxon>
        <taxon>Chordata</taxon>
        <taxon>Tunicata</taxon>
        <taxon>Appendicularia</taxon>
        <taxon>Copelata</taxon>
        <taxon>Oikopleuridae</taxon>
        <taxon>Oikopleura</taxon>
    </lineage>
</organism>
<evidence type="ECO:0000313" key="1">
    <source>
        <dbReference type="EMBL" id="CBY23321.1"/>
    </source>
</evidence>
<dbReference type="EMBL" id="FN653020">
    <property type="protein sequence ID" value="CBY23321.1"/>
    <property type="molecule type" value="Genomic_DNA"/>
</dbReference>
<dbReference type="InParanoid" id="E4X0M2"/>